<gene>
    <name evidence="2" type="ORF">BCF38_12315</name>
    <name evidence="3" type="ORF">SAMN05421539_12315</name>
</gene>
<dbReference type="OrthoDB" id="7361160at2"/>
<protein>
    <submittedName>
        <fullName evidence="3">Uncharacterized protein</fullName>
    </submittedName>
</protein>
<reference evidence="3 5" key="1">
    <citation type="submission" date="2016-10" db="EMBL/GenBank/DDBJ databases">
        <authorList>
            <person name="Cai Z."/>
        </authorList>
    </citation>
    <scope>NUCLEOTIDE SEQUENCE [LARGE SCALE GENOMIC DNA]</scope>
    <source>
        <strain evidence="3 5">DSM 25227</strain>
    </source>
</reference>
<dbReference type="Pfam" id="PF23858">
    <property type="entry name" value="DUF7220"/>
    <property type="match status" value="1"/>
</dbReference>
<evidence type="ECO:0000313" key="2">
    <source>
        <dbReference type="EMBL" id="PWJ10505.1"/>
    </source>
</evidence>
<evidence type="ECO:0000313" key="3">
    <source>
        <dbReference type="EMBL" id="SSA51652.1"/>
    </source>
</evidence>
<evidence type="ECO:0000313" key="4">
    <source>
        <dbReference type="Proteomes" id="UP000245839"/>
    </source>
</evidence>
<dbReference type="AlphaFoldDB" id="A0A2Y9C3K7"/>
<keyword evidence="1" id="KW-1133">Transmembrane helix</keyword>
<dbReference type="Proteomes" id="UP000245839">
    <property type="component" value="Unassembled WGS sequence"/>
</dbReference>
<dbReference type="InterPro" id="IPR055644">
    <property type="entry name" value="DUF7220"/>
</dbReference>
<proteinExistence type="predicted"/>
<keyword evidence="1" id="KW-0812">Transmembrane</keyword>
<organism evidence="3 5">
    <name type="scientific">Jannaschia seohaensis</name>
    <dbReference type="NCBI Taxonomy" id="475081"/>
    <lineage>
        <taxon>Bacteria</taxon>
        <taxon>Pseudomonadati</taxon>
        <taxon>Pseudomonadota</taxon>
        <taxon>Alphaproteobacteria</taxon>
        <taxon>Rhodobacterales</taxon>
        <taxon>Roseobacteraceae</taxon>
        <taxon>Jannaschia</taxon>
    </lineage>
</organism>
<dbReference type="RefSeq" id="WP_109566475.1">
    <property type="nucleotide sequence ID" value="NZ_QGDJ01000023.1"/>
</dbReference>
<feature type="transmembrane region" description="Helical" evidence="1">
    <location>
        <begin position="42"/>
        <end position="60"/>
    </location>
</feature>
<keyword evidence="4" id="KW-1185">Reference proteome</keyword>
<reference evidence="2 4" key="2">
    <citation type="submission" date="2018-03" db="EMBL/GenBank/DDBJ databases">
        <title>Genomic Encyclopedia of Archaeal and Bacterial Type Strains, Phase II (KMG-II): from individual species to whole genera.</title>
        <authorList>
            <person name="Goeker M."/>
        </authorList>
    </citation>
    <scope>NUCLEOTIDE SEQUENCE [LARGE SCALE GENOMIC DNA]</scope>
    <source>
        <strain evidence="2 4">DSM 25227</strain>
    </source>
</reference>
<dbReference type="EMBL" id="QGDJ01000023">
    <property type="protein sequence ID" value="PWJ10505.1"/>
    <property type="molecule type" value="Genomic_DNA"/>
</dbReference>
<evidence type="ECO:0000256" key="1">
    <source>
        <dbReference type="SAM" id="Phobius"/>
    </source>
</evidence>
<keyword evidence="1" id="KW-0472">Membrane</keyword>
<feature type="transmembrane region" description="Helical" evidence="1">
    <location>
        <begin position="12"/>
        <end position="36"/>
    </location>
</feature>
<name>A0A2Y9C3K7_9RHOB</name>
<accession>A0A2Y9C3K7</accession>
<dbReference type="EMBL" id="UETC01000023">
    <property type="protein sequence ID" value="SSA51652.1"/>
    <property type="molecule type" value="Genomic_DNA"/>
</dbReference>
<dbReference type="Proteomes" id="UP000251571">
    <property type="component" value="Unassembled WGS sequence"/>
</dbReference>
<evidence type="ECO:0000313" key="5">
    <source>
        <dbReference type="Proteomes" id="UP000251571"/>
    </source>
</evidence>
<sequence length="72" mass="7888">MSQSRALSFLEAAVNVLVGYAIALATQFAVFTLVGIDARARQMLAVGLVFTVVSLVRSYVLRRIFGRIGRTR</sequence>